<evidence type="ECO:0000256" key="7">
    <source>
        <dbReference type="PIRSR" id="PIRSR000138-2"/>
    </source>
</evidence>
<dbReference type="STRING" id="1476583.DEIPH_ctg004orf0118"/>
<keyword evidence="4" id="KW-0560">Oxidoreductase</keyword>
<dbReference type="GO" id="GO:0010181">
    <property type="term" value="F:FMN binding"/>
    <property type="evidence" value="ECO:0007669"/>
    <property type="project" value="InterPro"/>
</dbReference>
<evidence type="ECO:0000256" key="2">
    <source>
        <dbReference type="ARBA" id="ARBA00022630"/>
    </source>
</evidence>
<dbReference type="InterPro" id="IPR037396">
    <property type="entry name" value="FMN_HAD"/>
</dbReference>
<name>A0A016QUR5_9DEIO</name>
<dbReference type="EMBL" id="JHAC01000004">
    <property type="protein sequence ID" value="EYB69597.1"/>
    <property type="molecule type" value="Genomic_DNA"/>
</dbReference>
<feature type="binding site" evidence="7">
    <location>
        <position position="174"/>
    </location>
    <ligand>
        <name>FMN</name>
        <dbReference type="ChEBI" id="CHEBI:58210"/>
    </ligand>
</feature>
<protein>
    <submittedName>
        <fullName evidence="9">(S)-2-hydroxy-acid oxidase</fullName>
    </submittedName>
</protein>
<dbReference type="GO" id="GO:0005737">
    <property type="term" value="C:cytoplasm"/>
    <property type="evidence" value="ECO:0007669"/>
    <property type="project" value="UniProtKB-ARBA"/>
</dbReference>
<dbReference type="Pfam" id="PF01070">
    <property type="entry name" value="FMN_dh"/>
    <property type="match status" value="1"/>
</dbReference>
<dbReference type="eggNOG" id="COG1304">
    <property type="taxonomic scope" value="Bacteria"/>
</dbReference>
<proteinExistence type="inferred from homology"/>
<dbReference type="PROSITE" id="PS51349">
    <property type="entry name" value="FMN_HYDROXY_ACID_DH_2"/>
    <property type="match status" value="1"/>
</dbReference>
<dbReference type="FunFam" id="3.20.20.70:FF:000056">
    <property type="entry name" value="hydroxyacid oxidase 2"/>
    <property type="match status" value="1"/>
</dbReference>
<feature type="binding site" evidence="7">
    <location>
        <position position="146"/>
    </location>
    <ligand>
        <name>FMN</name>
        <dbReference type="ChEBI" id="CHEBI:58210"/>
    </ligand>
</feature>
<dbReference type="InterPro" id="IPR012133">
    <property type="entry name" value="Alpha-hydoxy_acid_DH_FMN"/>
</dbReference>
<feature type="binding site" evidence="7">
    <location>
        <position position="43"/>
    </location>
    <ligand>
        <name>glyoxylate</name>
        <dbReference type="ChEBI" id="CHEBI:36655"/>
    </ligand>
</feature>
<dbReference type="CDD" id="cd02809">
    <property type="entry name" value="alpha_hydroxyacid_oxid_FMN"/>
    <property type="match status" value="1"/>
</dbReference>
<dbReference type="Proteomes" id="UP000020492">
    <property type="component" value="Unassembled WGS sequence"/>
</dbReference>
<evidence type="ECO:0000256" key="5">
    <source>
        <dbReference type="ARBA" id="ARBA00024042"/>
    </source>
</evidence>
<evidence type="ECO:0000256" key="1">
    <source>
        <dbReference type="ARBA" id="ARBA00001917"/>
    </source>
</evidence>
<accession>A0A016QUR5</accession>
<organism evidence="9 10">
    <name type="scientific">Deinococcus phoenicis</name>
    <dbReference type="NCBI Taxonomy" id="1476583"/>
    <lineage>
        <taxon>Bacteria</taxon>
        <taxon>Thermotogati</taxon>
        <taxon>Deinococcota</taxon>
        <taxon>Deinococci</taxon>
        <taxon>Deinococcales</taxon>
        <taxon>Deinococcaceae</taxon>
        <taxon>Deinococcus</taxon>
    </lineage>
</organism>
<dbReference type="Gene3D" id="3.20.20.70">
    <property type="entry name" value="Aldolase class I"/>
    <property type="match status" value="1"/>
</dbReference>
<dbReference type="PANTHER" id="PTHR10578:SF107">
    <property type="entry name" value="2-HYDROXYACID OXIDASE 1"/>
    <property type="match status" value="1"/>
</dbReference>
<feature type="binding site" evidence="7">
    <location>
        <position position="125"/>
    </location>
    <ligand>
        <name>FMN</name>
        <dbReference type="ChEBI" id="CHEBI:58210"/>
    </ligand>
</feature>
<dbReference type="OrthoDB" id="9770452at2"/>
<feature type="binding site" evidence="7">
    <location>
        <begin position="96"/>
        <end position="98"/>
    </location>
    <ligand>
        <name>FMN</name>
        <dbReference type="ChEBI" id="CHEBI:58210"/>
    </ligand>
</feature>
<evidence type="ECO:0000313" key="9">
    <source>
        <dbReference type="EMBL" id="EYB69597.1"/>
    </source>
</evidence>
<evidence type="ECO:0000256" key="3">
    <source>
        <dbReference type="ARBA" id="ARBA00022643"/>
    </source>
</evidence>
<feature type="binding site" evidence="7">
    <location>
        <begin position="327"/>
        <end position="328"/>
    </location>
    <ligand>
        <name>FMN</name>
        <dbReference type="ChEBI" id="CHEBI:58210"/>
    </ligand>
</feature>
<keyword evidence="2 7" id="KW-0285">Flavoprotein</keyword>
<evidence type="ECO:0000313" key="10">
    <source>
        <dbReference type="Proteomes" id="UP000020492"/>
    </source>
</evidence>
<reference evidence="9 10" key="1">
    <citation type="submission" date="2014-03" db="EMBL/GenBank/DDBJ databases">
        <title>Draft genome sequence of Deinococcus phoenicis 1P10ME.</title>
        <authorList>
            <person name="Stepanov V.G."/>
            <person name="Vaishampayan P."/>
            <person name="Venkateswaran K."/>
            <person name="Fox G.E."/>
        </authorList>
    </citation>
    <scope>NUCLEOTIDE SEQUENCE [LARGE SCALE GENOMIC DNA]</scope>
    <source>
        <strain evidence="9 10">1P10ME</strain>
    </source>
</reference>
<dbReference type="PIRSF" id="PIRSF000138">
    <property type="entry name" value="Al-hdrx_acd_dh"/>
    <property type="match status" value="1"/>
</dbReference>
<dbReference type="RefSeq" id="WP_034352602.1">
    <property type="nucleotide sequence ID" value="NZ_JHAC01000004.1"/>
</dbReference>
<feature type="binding site" evidence="7">
    <location>
        <position position="148"/>
    </location>
    <ligand>
        <name>glyoxylate</name>
        <dbReference type="ChEBI" id="CHEBI:36655"/>
    </ligand>
</feature>
<keyword evidence="10" id="KW-1185">Reference proteome</keyword>
<comment type="similarity">
    <text evidence="5">Belongs to the FMN-dependent alpha-hydroxy acid dehydrogenase family.</text>
</comment>
<gene>
    <name evidence="9" type="ORF">DEIPH_ctg004orf0118</name>
</gene>
<evidence type="ECO:0000259" key="8">
    <source>
        <dbReference type="PROSITE" id="PS51349"/>
    </source>
</evidence>
<evidence type="ECO:0000256" key="6">
    <source>
        <dbReference type="PIRSR" id="PIRSR000138-1"/>
    </source>
</evidence>
<dbReference type="AlphaFoldDB" id="A0A016QUR5"/>
<evidence type="ECO:0000256" key="4">
    <source>
        <dbReference type="ARBA" id="ARBA00023002"/>
    </source>
</evidence>
<comment type="caution">
    <text evidence="9">The sequence shown here is derived from an EMBL/GenBank/DDBJ whole genome shotgun (WGS) entry which is preliminary data.</text>
</comment>
<comment type="cofactor">
    <cofactor evidence="1">
        <name>FMN</name>
        <dbReference type="ChEBI" id="CHEBI:58210"/>
    </cofactor>
</comment>
<feature type="binding site" evidence="7">
    <location>
        <position position="183"/>
    </location>
    <ligand>
        <name>glyoxylate</name>
        <dbReference type="ChEBI" id="CHEBI:36655"/>
    </ligand>
</feature>
<dbReference type="PROSITE" id="PS00557">
    <property type="entry name" value="FMN_HYDROXY_ACID_DH_1"/>
    <property type="match status" value="1"/>
</dbReference>
<feature type="binding site" evidence="7">
    <location>
        <position position="271"/>
    </location>
    <ligand>
        <name>FMN</name>
        <dbReference type="ChEBI" id="CHEBI:58210"/>
    </ligand>
</feature>
<dbReference type="GO" id="GO:0016491">
    <property type="term" value="F:oxidoreductase activity"/>
    <property type="evidence" value="ECO:0007669"/>
    <property type="project" value="UniProtKB-KW"/>
</dbReference>
<sequence length="375" mass="39927">MTTPNLPEATIPKLDGPELDGTVNLGDIEALGRSRLDRNALEYYASGANDEVTLAANRAGFRALRLRPRMLVDVSNVDARTEVLGLPLSCPVGIAPSAFHGLAHPDAELGTARAAASAGSLMTLSTFSNTPIEAVARAAAGRFWFQLYLYTDREVSAEVVRRAEAAGARALVLTVDAPFLGRREPNERHRFALPPHLSVPNAGSREQLHALESEAGSQLVNYFQGLVDKTLSWKDLAWLRSVTSLPIVLKGILTAEDARLAAHHGAQVWVSNHGGRQLDTAVSSIEALPEVVDAVQGQAEVYLDGGVTRGTDVLKAVALGARAVFLGRAALWGLAAGGEAGVRRTLDLLHDEVRLALALCGKQNIGQVGRDLVRV</sequence>
<feature type="binding site" evidence="7">
    <location>
        <position position="250"/>
    </location>
    <ligand>
        <name>FMN</name>
        <dbReference type="ChEBI" id="CHEBI:58210"/>
    </ligand>
</feature>
<dbReference type="SUPFAM" id="SSF51395">
    <property type="entry name" value="FMN-linked oxidoreductases"/>
    <property type="match status" value="1"/>
</dbReference>
<feature type="binding site" evidence="7">
    <location>
        <position position="276"/>
    </location>
    <ligand>
        <name>glyoxylate</name>
        <dbReference type="ChEBI" id="CHEBI:36655"/>
    </ligand>
</feature>
<feature type="domain" description="FMN hydroxy acid dehydrogenase" evidence="8">
    <location>
        <begin position="17"/>
        <end position="375"/>
    </location>
</feature>
<dbReference type="InterPro" id="IPR013785">
    <property type="entry name" value="Aldolase_TIM"/>
</dbReference>
<dbReference type="InterPro" id="IPR008259">
    <property type="entry name" value="FMN_hydac_DH_AS"/>
</dbReference>
<dbReference type="PANTHER" id="PTHR10578">
    <property type="entry name" value="S -2-HYDROXY-ACID OXIDASE-RELATED"/>
    <property type="match status" value="1"/>
</dbReference>
<keyword evidence="3 7" id="KW-0288">FMN</keyword>
<feature type="binding site" evidence="7">
    <location>
        <position position="273"/>
    </location>
    <ligand>
        <name>glyoxylate</name>
        <dbReference type="ChEBI" id="CHEBI:36655"/>
    </ligand>
</feature>
<dbReference type="InterPro" id="IPR000262">
    <property type="entry name" value="FMN-dep_DH"/>
</dbReference>
<feature type="active site" description="Proton acceptor" evidence="6">
    <location>
        <position position="273"/>
    </location>
</feature>
<dbReference type="PATRIC" id="fig|1476583.3.peg.270"/>